<dbReference type="GO" id="GO:0006310">
    <property type="term" value="P:DNA recombination"/>
    <property type="evidence" value="ECO:0007669"/>
    <property type="project" value="InterPro"/>
</dbReference>
<dbReference type="eggNOG" id="COG0497">
    <property type="taxonomic scope" value="Bacteria"/>
</dbReference>
<evidence type="ECO:0000256" key="4">
    <source>
        <dbReference type="ARBA" id="ARBA00022741"/>
    </source>
</evidence>
<dbReference type="SUPFAM" id="SSF52540">
    <property type="entry name" value="P-loop containing nucleoside triphosphate hydrolases"/>
    <property type="match status" value="1"/>
</dbReference>
<evidence type="ECO:0000256" key="10">
    <source>
        <dbReference type="SAM" id="Coils"/>
    </source>
</evidence>
<evidence type="ECO:0000256" key="6">
    <source>
        <dbReference type="ARBA" id="ARBA00022840"/>
    </source>
</evidence>
<dbReference type="GO" id="GO:0043590">
    <property type="term" value="C:bacterial nucleoid"/>
    <property type="evidence" value="ECO:0007669"/>
    <property type="project" value="TreeGrafter"/>
</dbReference>
<dbReference type="STRING" id="477974.Daud_1031"/>
<keyword evidence="7 9" id="KW-0234">DNA repair</keyword>
<accession>B1I3K0</accession>
<feature type="domain" description="RecF/RecN/SMC N-terminal" evidence="11">
    <location>
        <begin position="1"/>
        <end position="513"/>
    </location>
</feature>
<evidence type="ECO:0000256" key="8">
    <source>
        <dbReference type="ARBA" id="ARBA00033408"/>
    </source>
</evidence>
<dbReference type="FunFam" id="3.40.50.300:FF:000319">
    <property type="entry name" value="DNA repair protein RecN"/>
    <property type="match status" value="1"/>
</dbReference>
<keyword evidence="13" id="KW-1185">Reference proteome</keyword>
<evidence type="ECO:0000256" key="7">
    <source>
        <dbReference type="ARBA" id="ARBA00023204"/>
    </source>
</evidence>
<dbReference type="OrthoDB" id="9806954at2"/>
<keyword evidence="6" id="KW-0067">ATP-binding</keyword>
<dbReference type="Proteomes" id="UP000008544">
    <property type="component" value="Chromosome"/>
</dbReference>
<dbReference type="InterPro" id="IPR004604">
    <property type="entry name" value="DNA_recomb/repair_RecN"/>
</dbReference>
<keyword evidence="10" id="KW-0175">Coiled coil</keyword>
<evidence type="ECO:0000313" key="13">
    <source>
        <dbReference type="Proteomes" id="UP000008544"/>
    </source>
</evidence>
<dbReference type="RefSeq" id="WP_012302129.1">
    <property type="nucleotide sequence ID" value="NC_010424.1"/>
</dbReference>
<dbReference type="FunFam" id="3.40.50.300:FF:000356">
    <property type="entry name" value="DNA repair protein RecN"/>
    <property type="match status" value="1"/>
</dbReference>
<dbReference type="PANTHER" id="PTHR11059:SF0">
    <property type="entry name" value="DNA REPAIR PROTEIN RECN"/>
    <property type="match status" value="1"/>
</dbReference>
<evidence type="ECO:0000256" key="3">
    <source>
        <dbReference type="ARBA" id="ARBA00021315"/>
    </source>
</evidence>
<dbReference type="GO" id="GO:0006281">
    <property type="term" value="P:DNA repair"/>
    <property type="evidence" value="ECO:0007669"/>
    <property type="project" value="UniProtKB-KW"/>
</dbReference>
<dbReference type="InterPro" id="IPR003395">
    <property type="entry name" value="RecF/RecN/SMC_N"/>
</dbReference>
<comment type="similarity">
    <text evidence="2 9">Belongs to the RecN family.</text>
</comment>
<dbReference type="NCBIfam" id="TIGR00634">
    <property type="entry name" value="recN"/>
    <property type="match status" value="1"/>
</dbReference>
<keyword evidence="4" id="KW-0547">Nucleotide-binding</keyword>
<dbReference type="GO" id="GO:0005524">
    <property type="term" value="F:ATP binding"/>
    <property type="evidence" value="ECO:0007669"/>
    <property type="project" value="UniProtKB-KW"/>
</dbReference>
<feature type="coiled-coil region" evidence="10">
    <location>
        <begin position="334"/>
        <end position="368"/>
    </location>
</feature>
<dbReference type="KEGG" id="dau:Daud_1031"/>
<dbReference type="EMBL" id="CP000860">
    <property type="protein sequence ID" value="ACA59543.1"/>
    <property type="molecule type" value="Genomic_DNA"/>
</dbReference>
<dbReference type="InterPro" id="IPR027417">
    <property type="entry name" value="P-loop_NTPase"/>
</dbReference>
<evidence type="ECO:0000256" key="1">
    <source>
        <dbReference type="ARBA" id="ARBA00003618"/>
    </source>
</evidence>
<dbReference type="PANTHER" id="PTHR11059">
    <property type="entry name" value="DNA REPAIR PROTEIN RECN"/>
    <property type="match status" value="1"/>
</dbReference>
<keyword evidence="5 9" id="KW-0227">DNA damage</keyword>
<comment type="function">
    <text evidence="1 9">May be involved in recombinational repair of damaged DNA.</text>
</comment>
<dbReference type="PIRSF" id="PIRSF003128">
    <property type="entry name" value="RecN"/>
    <property type="match status" value="1"/>
</dbReference>
<dbReference type="CDD" id="cd03241">
    <property type="entry name" value="ABC_RecN"/>
    <property type="match status" value="2"/>
</dbReference>
<organism evidence="12 13">
    <name type="scientific">Desulforudis audaxviator (strain MP104C)</name>
    <dbReference type="NCBI Taxonomy" id="477974"/>
    <lineage>
        <taxon>Bacteria</taxon>
        <taxon>Bacillati</taxon>
        <taxon>Bacillota</taxon>
        <taxon>Clostridia</taxon>
        <taxon>Thermoanaerobacterales</taxon>
        <taxon>Candidatus Desulforudaceae</taxon>
        <taxon>Candidatus Desulforudis</taxon>
    </lineage>
</organism>
<dbReference type="GO" id="GO:0009432">
    <property type="term" value="P:SOS response"/>
    <property type="evidence" value="ECO:0007669"/>
    <property type="project" value="TreeGrafter"/>
</dbReference>
<gene>
    <name evidence="12" type="ordered locus">Daud_1031</name>
</gene>
<evidence type="ECO:0000256" key="2">
    <source>
        <dbReference type="ARBA" id="ARBA00009441"/>
    </source>
</evidence>
<dbReference type="Pfam" id="PF02463">
    <property type="entry name" value="SMC_N"/>
    <property type="match status" value="1"/>
</dbReference>
<evidence type="ECO:0000256" key="5">
    <source>
        <dbReference type="ARBA" id="ARBA00022763"/>
    </source>
</evidence>
<protein>
    <recommendedName>
        <fullName evidence="3 9">DNA repair protein RecN</fullName>
    </recommendedName>
    <alternativeName>
        <fullName evidence="8 9">Recombination protein N</fullName>
    </alternativeName>
</protein>
<reference evidence="13" key="1">
    <citation type="submission" date="2007-10" db="EMBL/GenBank/DDBJ databases">
        <title>Complete sequence of chromosome of Desulforudis audaxviator MP104C.</title>
        <authorList>
            <person name="Copeland A."/>
            <person name="Lucas S."/>
            <person name="Lapidus A."/>
            <person name="Barry K."/>
            <person name="Glavina del Rio T."/>
            <person name="Dalin E."/>
            <person name="Tice H."/>
            <person name="Bruce D."/>
            <person name="Pitluck S."/>
            <person name="Lowry S.R."/>
            <person name="Larimer F."/>
            <person name="Land M.L."/>
            <person name="Hauser L."/>
            <person name="Kyrpides N."/>
            <person name="Ivanova N.N."/>
            <person name="Richardson P."/>
        </authorList>
    </citation>
    <scope>NUCLEOTIDE SEQUENCE [LARGE SCALE GENOMIC DNA]</scope>
    <source>
        <strain evidence="13">MP104C</strain>
    </source>
</reference>
<proteinExistence type="inferred from homology"/>
<evidence type="ECO:0000313" key="12">
    <source>
        <dbReference type="EMBL" id="ACA59543.1"/>
    </source>
</evidence>
<name>B1I3K0_DESAP</name>
<reference evidence="12 13" key="2">
    <citation type="journal article" date="2008" name="Science">
        <title>Environmental genomics reveals a single-species ecosystem deep within Earth.</title>
        <authorList>
            <person name="Chivian D."/>
            <person name="Brodie E.L."/>
            <person name="Alm E.J."/>
            <person name="Culley D.E."/>
            <person name="Dehal P.S."/>
            <person name="Desantis T.Z."/>
            <person name="Gihring T.M."/>
            <person name="Lapidus A."/>
            <person name="Lin L.H."/>
            <person name="Lowry S.R."/>
            <person name="Moser D.P."/>
            <person name="Richardson P.M."/>
            <person name="Southam G."/>
            <person name="Wanger G."/>
            <person name="Pratt L.M."/>
            <person name="Andersen G.L."/>
            <person name="Hazen T.C."/>
            <person name="Brockman F.J."/>
            <person name="Arkin A.P."/>
            <person name="Onstott T.C."/>
        </authorList>
    </citation>
    <scope>NUCLEOTIDE SEQUENCE [LARGE SCALE GENOMIC DNA]</scope>
    <source>
        <strain evidence="12 13">MP104C</strain>
    </source>
</reference>
<evidence type="ECO:0000256" key="9">
    <source>
        <dbReference type="PIRNR" id="PIRNR003128"/>
    </source>
</evidence>
<evidence type="ECO:0000259" key="11">
    <source>
        <dbReference type="Pfam" id="PF02463"/>
    </source>
</evidence>
<dbReference type="AlphaFoldDB" id="B1I3K0"/>
<sequence>MIERLVVRNFVLIDHLEVEFGPGLNVLTGETGTGKSLLIDALEVVLGRRASPDYVRAGADRAYLEVVFGLQGGNPVLGELENAGMEAEEGLLILSRELFGNGRNVYRIGGRTVPLSIFREIGRHLVDFHGQGEQQSLLRESRHGELLDRVGGPELRSAVERLEHLFRDWAEARRVLEQYRHDAMERARRLDVLSLQVQEIDRAGLEPEEEESLREERGFLVNAEQIAHLAGESYQVLYGAEDHGPAAVVQIGRALENLRALSRICQEARDAVPILESVLNQVQETARDLLALRERARFDPGRLDRVEARLALIEGLKRKYGATLDDILRFRETAAAERDRLLGSEEEIAGLEKRIATLSAEWEALAAEVSAGRRKTAAALEEGVTLELRELEFANLEFRVDFQPLDGPNARGREQAVFLFSANPGEPLKSLARIASGGELSRIMLALKKLLAEVDETPTLIFDEVDAGVGGRAMQAVAEKLSAVGRKHQVICVTHAPQIACHANRHLQIGKETAGGTTRTVVRELDEEERLEELARMLAGGREITDAARKHAFEMRKSVTDSRSRGLRESDN</sequence>
<dbReference type="HOGENOM" id="CLU_018297_3_1_9"/>
<dbReference type="Gene3D" id="3.40.50.300">
    <property type="entry name" value="P-loop containing nucleotide triphosphate hydrolases"/>
    <property type="match status" value="2"/>
</dbReference>